<gene>
    <name evidence="1" type="ORF">MEBOL_003424</name>
</gene>
<protein>
    <submittedName>
        <fullName evidence="1">Uncharacterized protein</fullName>
    </submittedName>
</protein>
<organism evidence="1 2">
    <name type="scientific">Melittangium boletus DSM 14713</name>
    <dbReference type="NCBI Taxonomy" id="1294270"/>
    <lineage>
        <taxon>Bacteria</taxon>
        <taxon>Pseudomonadati</taxon>
        <taxon>Myxococcota</taxon>
        <taxon>Myxococcia</taxon>
        <taxon>Myxococcales</taxon>
        <taxon>Cystobacterineae</taxon>
        <taxon>Archangiaceae</taxon>
        <taxon>Melittangium</taxon>
    </lineage>
</organism>
<dbReference type="KEGG" id="mbd:MEBOL_003424"/>
<evidence type="ECO:0000313" key="1">
    <source>
        <dbReference type="EMBL" id="ATB29969.1"/>
    </source>
</evidence>
<name>A0A250IDP7_9BACT</name>
<proteinExistence type="predicted"/>
<accession>A0A250IDP7</accession>
<evidence type="ECO:0000313" key="2">
    <source>
        <dbReference type="Proteomes" id="UP000217289"/>
    </source>
</evidence>
<keyword evidence="2" id="KW-1185">Reference proteome</keyword>
<reference evidence="1 2" key="1">
    <citation type="submission" date="2017-06" db="EMBL/GenBank/DDBJ databases">
        <authorList>
            <person name="Kim H.J."/>
            <person name="Triplett B.A."/>
        </authorList>
    </citation>
    <scope>NUCLEOTIDE SEQUENCE [LARGE SCALE GENOMIC DNA]</scope>
    <source>
        <strain evidence="1 2">DSM 14713</strain>
    </source>
</reference>
<dbReference type="AlphaFoldDB" id="A0A250IDP7"/>
<dbReference type="Proteomes" id="UP000217289">
    <property type="component" value="Chromosome"/>
</dbReference>
<sequence length="185" mass="21435">MAACPLVLGLPNAVAGRPDAQNFELYWRTSKEYCAWIYYTPDGMYEMSMLAVSAVQDDARMRQCRLPSVVSDSRYRADEIQYLFVVHNHPYEGEISRNDIRFIVEQGAVHGFSVKTKDRDVPISIIAFYSRAERGNATCDGFFQYIPLTRELMKWSIGDEGKWKDEVYGRVEWRGDDFDIIYEAK</sequence>
<dbReference type="EMBL" id="CP022163">
    <property type="protein sequence ID" value="ATB29969.1"/>
    <property type="molecule type" value="Genomic_DNA"/>
</dbReference>